<reference evidence="2 3" key="1">
    <citation type="submission" date="2022-06" db="EMBL/GenBank/DDBJ databases">
        <title>Mycolicibacterium sp. CAU 1645 isolated from seawater.</title>
        <authorList>
            <person name="Kim W."/>
        </authorList>
    </citation>
    <scope>NUCLEOTIDE SEQUENCE [LARGE SCALE GENOMIC DNA]</scope>
    <source>
        <strain evidence="2 3">CAU 1645</strain>
    </source>
</reference>
<keyword evidence="3" id="KW-1185">Reference proteome</keyword>
<dbReference type="Proteomes" id="UP001651690">
    <property type="component" value="Unassembled WGS sequence"/>
</dbReference>
<name>A0ABT1M616_9MYCO</name>
<feature type="region of interest" description="Disordered" evidence="1">
    <location>
        <begin position="361"/>
        <end position="473"/>
    </location>
</feature>
<protein>
    <recommendedName>
        <fullName evidence="4">PE-PGRS family protein</fullName>
    </recommendedName>
</protein>
<feature type="compositionally biased region" description="Gly residues" evidence="1">
    <location>
        <begin position="444"/>
        <end position="473"/>
    </location>
</feature>
<evidence type="ECO:0008006" key="4">
    <source>
        <dbReference type="Google" id="ProtNLM"/>
    </source>
</evidence>
<accession>A0ABT1M616</accession>
<proteinExistence type="predicted"/>
<evidence type="ECO:0000313" key="3">
    <source>
        <dbReference type="Proteomes" id="UP001651690"/>
    </source>
</evidence>
<comment type="caution">
    <text evidence="2">The sequence shown here is derived from an EMBL/GenBank/DDBJ whole genome shotgun (WGS) entry which is preliminary data.</text>
</comment>
<evidence type="ECO:0000313" key="2">
    <source>
        <dbReference type="EMBL" id="MCP9274551.1"/>
    </source>
</evidence>
<dbReference type="EMBL" id="JANDBD010000008">
    <property type="protein sequence ID" value="MCP9274551.1"/>
    <property type="molecule type" value="Genomic_DNA"/>
</dbReference>
<feature type="compositionally biased region" description="Low complexity" evidence="1">
    <location>
        <begin position="364"/>
        <end position="400"/>
    </location>
</feature>
<feature type="compositionally biased region" description="Acidic residues" evidence="1">
    <location>
        <begin position="401"/>
        <end position="416"/>
    </location>
</feature>
<feature type="region of interest" description="Disordered" evidence="1">
    <location>
        <begin position="1"/>
        <end position="22"/>
    </location>
</feature>
<organism evidence="2 3">
    <name type="scientific">Mycolicibacterium arenosum</name>
    <dbReference type="NCBI Taxonomy" id="2952157"/>
    <lineage>
        <taxon>Bacteria</taxon>
        <taxon>Bacillati</taxon>
        <taxon>Actinomycetota</taxon>
        <taxon>Actinomycetes</taxon>
        <taxon>Mycobacteriales</taxon>
        <taxon>Mycobacteriaceae</taxon>
        <taxon>Mycolicibacterium</taxon>
    </lineage>
</organism>
<evidence type="ECO:0000256" key="1">
    <source>
        <dbReference type="SAM" id="MobiDB-lite"/>
    </source>
</evidence>
<sequence length="473" mass="47450">MQQALSADMDVDIPSARSSSPSRSTTFVVAGIAAATAGVLAINPVTPTPTPLAAEITHRAVELNAVVNPLVVLQETLTKTLTNLNLLGTGIPAASTSLLEGLGNSAIYAEFAELITANATNPQALLSVLQSFPIGRITDALASSTAILNTNLQNFPTILQNTLGYLQTGQFVEAFSEVNIYFLVQLLERPGGPLFPIFSIPGDTLAAIPGGGVLANLADAVFTRGIATGLTRALLVAPITATLFVAETLDHVQASFKAGDVEGALSELLSAPIGFVDAFLNGYVPDFPSRSPFAGLLSPNGFFDYFLVDVPNAIATALNATPQAPPVVTTAKVAASEPTDLGLSSATTTLVAVESTAPEAVSLSASPESTEPAAEPAATTPVVDDSASTGSTTAPTAAPTAEDEDEDQEEDQDEDTSTSGGSSTGGNTSGESNDGDDDDSAAGTTGGATTGAGGDSGTDSGGDSGGGDSGGSE</sequence>
<gene>
    <name evidence="2" type="ORF">NM203_20365</name>
</gene>
<dbReference type="RefSeq" id="WP_255062147.1">
    <property type="nucleotide sequence ID" value="NZ_JANDBD010000008.1"/>
</dbReference>